<proteinExistence type="predicted"/>
<evidence type="ECO:0000313" key="2">
    <source>
        <dbReference type="Proteomes" id="UP000515160"/>
    </source>
</evidence>
<feature type="signal peptide" evidence="1">
    <location>
        <begin position="1"/>
        <end position="21"/>
    </location>
</feature>
<feature type="chain" id="PRO_5027938148" evidence="1">
    <location>
        <begin position="22"/>
        <end position="652"/>
    </location>
</feature>
<dbReference type="PANTHER" id="PTHR47890">
    <property type="entry name" value="LD24308P"/>
    <property type="match status" value="1"/>
</dbReference>
<name>A0A6P8XKC1_DROAB</name>
<dbReference type="RefSeq" id="XP_034116996.1">
    <property type="nucleotide sequence ID" value="XM_034261105.2"/>
</dbReference>
<dbReference type="GeneID" id="117576392"/>
<protein>
    <submittedName>
        <fullName evidence="3">Uncharacterized protein LOC117576392</fullName>
    </submittedName>
</protein>
<dbReference type="Proteomes" id="UP000515160">
    <property type="component" value="Chromosome 2R"/>
</dbReference>
<dbReference type="OrthoDB" id="7856680at2759"/>
<dbReference type="Pfam" id="PF16061">
    <property type="entry name" value="DUF4803"/>
    <property type="match status" value="1"/>
</dbReference>
<reference evidence="3" key="1">
    <citation type="submission" date="2025-08" db="UniProtKB">
        <authorList>
            <consortium name="RefSeq"/>
        </authorList>
    </citation>
    <scope>IDENTIFICATION</scope>
    <source>
        <strain evidence="3">15112-1751.03</strain>
        <tissue evidence="3">Whole Adult</tissue>
    </source>
</reference>
<sequence length="652" mass="74549">MQLLQLLLPLLVLVCIPLTIAFEIQDTLNIIHDVDVIARAVRSHIEDLGAKTGDTDINNIQDNHNNVLEHFKAVDKLINQARMNYSHFGTHIVESISDFIVDDVLATIQINEITHAINKISMRYDQIVAYEARKESLEINTLISFAEWAALPSAESVQHSMERLGFTLFGRIQNATDFKPTSRILVNRIMKSYEESLQQRCSTRLSPQQFLYSLYAEIALIELKGYTLMEFSTMILRVSDLGNFINETELFRLNHKKRTEHALNVLRHEMQQADRSFWRCDPPEHVAKVTYDEVTRLLQGYIENEDGLNADRTCKRTCDAYQDTRVSGCISDSFCSSQPQCSGRVHDCRFIDSKMWVCQSPQMSTRRYEYIQYENGQDLGHRKACGRGTNKVDSWWRWLFWHCSFCFCLCDEQSTKSDRYFNLRETVSDVEANKVVTGVRIIKKNRIFHLQIQQGQLLPRGVINESTVHWKPVHDYYISGWNVKQGVDYHAMSYHSRAIDLGDVDNRNDVSFVVTGVQFVLINGKLKLRVVFSKFDFESGKVMGSDWLSIRTISGEQLNLQNLDIPTLSGASSKVLSNGYQHLKFVNTGVQKDAAQTTIPFIDIQDVVASHSTPLHGIGIYYKGTPGYGGFIAPKIINYDYSPHIGMPITQP</sequence>
<evidence type="ECO:0000256" key="1">
    <source>
        <dbReference type="SAM" id="SignalP"/>
    </source>
</evidence>
<organism evidence="2 3">
    <name type="scientific">Drosophila albomicans</name>
    <name type="common">Fruit fly</name>
    <dbReference type="NCBI Taxonomy" id="7291"/>
    <lineage>
        <taxon>Eukaryota</taxon>
        <taxon>Metazoa</taxon>
        <taxon>Ecdysozoa</taxon>
        <taxon>Arthropoda</taxon>
        <taxon>Hexapoda</taxon>
        <taxon>Insecta</taxon>
        <taxon>Pterygota</taxon>
        <taxon>Neoptera</taxon>
        <taxon>Endopterygota</taxon>
        <taxon>Diptera</taxon>
        <taxon>Brachycera</taxon>
        <taxon>Muscomorpha</taxon>
        <taxon>Ephydroidea</taxon>
        <taxon>Drosophilidae</taxon>
        <taxon>Drosophila</taxon>
    </lineage>
</organism>
<dbReference type="AlphaFoldDB" id="A0A6P8XKC1"/>
<accession>A0A6P8XKC1</accession>
<dbReference type="InterPro" id="IPR032062">
    <property type="entry name" value="DUF4803"/>
</dbReference>
<keyword evidence="1" id="KW-0732">Signal</keyword>
<gene>
    <name evidence="3" type="primary">LOC117576392</name>
</gene>
<evidence type="ECO:0000313" key="3">
    <source>
        <dbReference type="RefSeq" id="XP_034116996.1"/>
    </source>
</evidence>
<dbReference type="PANTHER" id="PTHR47890:SF1">
    <property type="entry name" value="LD24308P"/>
    <property type="match status" value="1"/>
</dbReference>
<keyword evidence="2" id="KW-1185">Reference proteome</keyword>